<proteinExistence type="predicted"/>
<feature type="region of interest" description="Disordered" evidence="1">
    <location>
        <begin position="143"/>
        <end position="171"/>
    </location>
</feature>
<keyword evidence="3" id="KW-1185">Reference proteome</keyword>
<dbReference type="AlphaFoldDB" id="A0A1V6S4R5"/>
<feature type="compositionally biased region" description="Acidic residues" evidence="1">
    <location>
        <begin position="34"/>
        <end position="52"/>
    </location>
</feature>
<evidence type="ECO:0000256" key="1">
    <source>
        <dbReference type="SAM" id="MobiDB-lite"/>
    </source>
</evidence>
<gene>
    <name evidence="2" type="ORF">PENVUL_c007G05533</name>
</gene>
<organism evidence="2 3">
    <name type="scientific">Penicillium vulpinum</name>
    <dbReference type="NCBI Taxonomy" id="29845"/>
    <lineage>
        <taxon>Eukaryota</taxon>
        <taxon>Fungi</taxon>
        <taxon>Dikarya</taxon>
        <taxon>Ascomycota</taxon>
        <taxon>Pezizomycotina</taxon>
        <taxon>Eurotiomycetes</taxon>
        <taxon>Eurotiomycetidae</taxon>
        <taxon>Eurotiales</taxon>
        <taxon>Aspergillaceae</taxon>
        <taxon>Penicillium</taxon>
    </lineage>
</organism>
<comment type="caution">
    <text evidence="2">The sequence shown here is derived from an EMBL/GenBank/DDBJ whole genome shotgun (WGS) entry which is preliminary data.</text>
</comment>
<evidence type="ECO:0000313" key="2">
    <source>
        <dbReference type="EMBL" id="OQE09041.1"/>
    </source>
</evidence>
<sequence>MRRLTEEHTPEPIAEPTAEPTAESTPEPAPEPAPEPDLEPIAESAPEPDPEPIAESAPEPTPEPIAEPAAEPVENWIFPEASSLEFWSDAPLPLHEAPAAENLSSTEAPLVETSVELQLDQNHLTEISLADLALYTNWEELSGKERARRKRKLAKRGLPIPSEDGVSFQSL</sequence>
<name>A0A1V6S4R5_9EURO</name>
<dbReference type="EMBL" id="MDYP01000007">
    <property type="protein sequence ID" value="OQE09041.1"/>
    <property type="molecule type" value="Genomic_DNA"/>
</dbReference>
<feature type="compositionally biased region" description="Low complexity" evidence="1">
    <location>
        <begin position="11"/>
        <end position="26"/>
    </location>
</feature>
<dbReference type="STRING" id="29845.A0A1V6S4R5"/>
<evidence type="ECO:0000313" key="3">
    <source>
        <dbReference type="Proteomes" id="UP000191518"/>
    </source>
</evidence>
<feature type="region of interest" description="Disordered" evidence="1">
    <location>
        <begin position="1"/>
        <end position="76"/>
    </location>
</feature>
<feature type="compositionally biased region" description="Basic residues" evidence="1">
    <location>
        <begin position="146"/>
        <end position="155"/>
    </location>
</feature>
<feature type="compositionally biased region" description="Basic and acidic residues" evidence="1">
    <location>
        <begin position="1"/>
        <end position="10"/>
    </location>
</feature>
<dbReference type="Proteomes" id="UP000191518">
    <property type="component" value="Unassembled WGS sequence"/>
</dbReference>
<accession>A0A1V6S4R5</accession>
<reference evidence="3" key="1">
    <citation type="journal article" date="2017" name="Nat. Microbiol.">
        <title>Global analysis of biosynthetic gene clusters reveals vast potential of secondary metabolite production in Penicillium species.</title>
        <authorList>
            <person name="Nielsen J.C."/>
            <person name="Grijseels S."/>
            <person name="Prigent S."/>
            <person name="Ji B."/>
            <person name="Dainat J."/>
            <person name="Nielsen K.F."/>
            <person name="Frisvad J.C."/>
            <person name="Workman M."/>
            <person name="Nielsen J."/>
        </authorList>
    </citation>
    <scope>NUCLEOTIDE SEQUENCE [LARGE SCALE GENOMIC DNA]</scope>
    <source>
        <strain evidence="3">IBT 29486</strain>
    </source>
</reference>
<protein>
    <submittedName>
        <fullName evidence="2">Uncharacterized protein</fullName>
    </submittedName>
</protein>